<dbReference type="EMBL" id="LAZR01037195">
    <property type="protein sequence ID" value="KKL22831.1"/>
    <property type="molecule type" value="Genomic_DNA"/>
</dbReference>
<protein>
    <submittedName>
        <fullName evidence="1">Uncharacterized protein</fullName>
    </submittedName>
</protein>
<comment type="caution">
    <text evidence="1">The sequence shown here is derived from an EMBL/GenBank/DDBJ whole genome shotgun (WGS) entry which is preliminary data.</text>
</comment>
<name>A0A0F9DYT0_9ZZZZ</name>
<dbReference type="AlphaFoldDB" id="A0A0F9DYT0"/>
<sequence>MKAQTYLDVTRGIRLIDSEITSALFGNDEQKASIADAAGALALLGQIDQVTETLRQVITHDTGKAVEVRLIA</sequence>
<reference evidence="1" key="1">
    <citation type="journal article" date="2015" name="Nature">
        <title>Complex archaea that bridge the gap between prokaryotes and eukaryotes.</title>
        <authorList>
            <person name="Spang A."/>
            <person name="Saw J.H."/>
            <person name="Jorgensen S.L."/>
            <person name="Zaremba-Niedzwiedzka K."/>
            <person name="Martijn J."/>
            <person name="Lind A.E."/>
            <person name="van Eijk R."/>
            <person name="Schleper C."/>
            <person name="Guy L."/>
            <person name="Ettema T.J."/>
        </authorList>
    </citation>
    <scope>NUCLEOTIDE SEQUENCE</scope>
</reference>
<organism evidence="1">
    <name type="scientific">marine sediment metagenome</name>
    <dbReference type="NCBI Taxonomy" id="412755"/>
    <lineage>
        <taxon>unclassified sequences</taxon>
        <taxon>metagenomes</taxon>
        <taxon>ecological metagenomes</taxon>
    </lineage>
</organism>
<evidence type="ECO:0000313" key="1">
    <source>
        <dbReference type="EMBL" id="KKL22831.1"/>
    </source>
</evidence>
<gene>
    <name evidence="1" type="ORF">LCGC14_2431500</name>
</gene>
<accession>A0A0F9DYT0</accession>
<proteinExistence type="predicted"/>